<name>A0AAD9J600_9ANNE</name>
<gene>
    <name evidence="4" type="ORF">LSH36_571g02012</name>
</gene>
<dbReference type="AlphaFoldDB" id="A0AAD9J600"/>
<evidence type="ECO:0000256" key="2">
    <source>
        <dbReference type="PIRSR" id="PIRSR600246-1"/>
    </source>
</evidence>
<dbReference type="GO" id="GO:0005737">
    <property type="term" value="C:cytoplasm"/>
    <property type="evidence" value="ECO:0007669"/>
    <property type="project" value="TreeGrafter"/>
</dbReference>
<feature type="site" description="Cleavage; by autolysis" evidence="3">
    <location>
        <begin position="222"/>
        <end position="223"/>
    </location>
</feature>
<evidence type="ECO:0000313" key="4">
    <source>
        <dbReference type="EMBL" id="KAK2147078.1"/>
    </source>
</evidence>
<dbReference type="EMBL" id="JAODUP010000571">
    <property type="protein sequence ID" value="KAK2147078.1"/>
    <property type="molecule type" value="Genomic_DNA"/>
</dbReference>
<dbReference type="InterPro" id="IPR037464">
    <property type="entry name" value="Taspase1"/>
</dbReference>
<dbReference type="PANTHER" id="PTHR10188">
    <property type="entry name" value="L-ASPARAGINASE"/>
    <property type="match status" value="1"/>
</dbReference>
<dbReference type="SUPFAM" id="SSF56235">
    <property type="entry name" value="N-terminal nucleophile aminohydrolases (Ntn hydrolases)"/>
    <property type="match status" value="1"/>
</dbReference>
<evidence type="ECO:0008006" key="6">
    <source>
        <dbReference type="Google" id="ProtNLM"/>
    </source>
</evidence>
<evidence type="ECO:0000313" key="5">
    <source>
        <dbReference type="Proteomes" id="UP001208570"/>
    </source>
</evidence>
<feature type="active site" description="Nucleophile" evidence="2">
    <location>
        <position position="223"/>
    </location>
</feature>
<evidence type="ECO:0000256" key="1">
    <source>
        <dbReference type="ARBA" id="ARBA00010872"/>
    </source>
</evidence>
<dbReference type="GO" id="GO:0051604">
    <property type="term" value="P:protein maturation"/>
    <property type="evidence" value="ECO:0007669"/>
    <property type="project" value="TreeGrafter"/>
</dbReference>
<proteinExistence type="inferred from homology"/>
<comment type="similarity">
    <text evidence="1">Belongs to the Ntn-hydrolase family.</text>
</comment>
<evidence type="ECO:0000256" key="3">
    <source>
        <dbReference type="PIRSR" id="PIRSR600246-3"/>
    </source>
</evidence>
<dbReference type="Proteomes" id="UP001208570">
    <property type="component" value="Unassembled WGS sequence"/>
</dbReference>
<dbReference type="FunFam" id="3.60.20.30:FF:000006">
    <property type="entry name" value="Threonine aspartase"/>
    <property type="match status" value="1"/>
</dbReference>
<comment type="caution">
    <text evidence="4">The sequence shown here is derived from an EMBL/GenBank/DDBJ whole genome shotgun (WGS) entry which is preliminary data.</text>
</comment>
<keyword evidence="5" id="KW-1185">Reference proteome</keyword>
<reference evidence="4" key="1">
    <citation type="journal article" date="2023" name="Mol. Biol. Evol.">
        <title>Third-Generation Sequencing Reveals the Adaptive Role of the Epigenome in Three Deep-Sea Polychaetes.</title>
        <authorList>
            <person name="Perez M."/>
            <person name="Aroh O."/>
            <person name="Sun Y."/>
            <person name="Lan Y."/>
            <person name="Juniper S.K."/>
            <person name="Young C.R."/>
            <person name="Angers B."/>
            <person name="Qian P.Y."/>
        </authorList>
    </citation>
    <scope>NUCLEOTIDE SEQUENCE</scope>
    <source>
        <strain evidence="4">P08H-3</strain>
    </source>
</reference>
<sequence>MSSVGVSHGGFIAVHGGAGYHSPANSQMYKDVCRNACQRAIRLLHDRKSAVEAVAAAVMALEDSACTNAGIGSNLTVNGTVECDASIMDGDSLHYGAVGAVSGVKNPVLLAENLLRTQQLGNMALGRVPPSTLVGDGARDWAVRNDISVVCCDELITESAKKSYTIHKRKLDQLNAEMDSDLPESCHKRVKLERSAPDLQNGDDSLFQNSLDSHLQNDLFQDTVGAVCVDHSGHVASAVSSGGIILKQPGRLGQAALYGCGCWAENDPVGKFGVGVSTSGCGEHLTKTLLARECGQCLKSGEDPIQAISDTFRHKFLKSPFIRNVEKKLGGALAVKVDSVDQSRLDVDVLWVHTTDSMCLGFMSTQDASAKAFISRLPEGKRCGKAYIVQSKNISISKVPGT</sequence>
<dbReference type="InterPro" id="IPR029055">
    <property type="entry name" value="Ntn_hydrolases_N"/>
</dbReference>
<dbReference type="Pfam" id="PF01112">
    <property type="entry name" value="Asparaginase_2"/>
    <property type="match status" value="1"/>
</dbReference>
<dbReference type="Gene3D" id="3.60.20.30">
    <property type="entry name" value="(Glycosyl)asparaginase"/>
    <property type="match status" value="1"/>
</dbReference>
<organism evidence="4 5">
    <name type="scientific">Paralvinella palmiformis</name>
    <dbReference type="NCBI Taxonomy" id="53620"/>
    <lineage>
        <taxon>Eukaryota</taxon>
        <taxon>Metazoa</taxon>
        <taxon>Spiralia</taxon>
        <taxon>Lophotrochozoa</taxon>
        <taxon>Annelida</taxon>
        <taxon>Polychaeta</taxon>
        <taxon>Sedentaria</taxon>
        <taxon>Canalipalpata</taxon>
        <taxon>Terebellida</taxon>
        <taxon>Terebelliformia</taxon>
        <taxon>Alvinellidae</taxon>
        <taxon>Paralvinella</taxon>
    </lineage>
</organism>
<protein>
    <recommendedName>
        <fullName evidence="6">Threonine aspartase 1</fullName>
    </recommendedName>
</protein>
<dbReference type="PANTHER" id="PTHR10188:SF8">
    <property type="entry name" value="THREONINE ASPARTASE 1"/>
    <property type="match status" value="1"/>
</dbReference>
<dbReference type="CDD" id="cd04514">
    <property type="entry name" value="Taspase1_like"/>
    <property type="match status" value="1"/>
</dbReference>
<dbReference type="GO" id="GO:0004298">
    <property type="term" value="F:threonine-type endopeptidase activity"/>
    <property type="evidence" value="ECO:0007669"/>
    <property type="project" value="InterPro"/>
</dbReference>
<accession>A0AAD9J600</accession>
<dbReference type="InterPro" id="IPR000246">
    <property type="entry name" value="Peptidase_T2"/>
</dbReference>